<dbReference type="OrthoDB" id="414982at2759"/>
<name>A0A226DY02_FOLCA</name>
<comment type="caution">
    <text evidence="1">The sequence shown here is derived from an EMBL/GenBank/DDBJ whole genome shotgun (WGS) entry which is preliminary data.</text>
</comment>
<keyword evidence="2" id="KW-1185">Reference proteome</keyword>
<dbReference type="GO" id="GO:0042575">
    <property type="term" value="C:DNA polymerase complex"/>
    <property type="evidence" value="ECO:0007669"/>
    <property type="project" value="UniProtKB-ARBA"/>
</dbReference>
<dbReference type="SUPFAM" id="SSF56672">
    <property type="entry name" value="DNA/RNA polymerases"/>
    <property type="match status" value="1"/>
</dbReference>
<accession>A0A226DY02</accession>
<evidence type="ECO:0000313" key="1">
    <source>
        <dbReference type="EMBL" id="OXA49096.1"/>
    </source>
</evidence>
<gene>
    <name evidence="1" type="ORF">Fcan01_16488</name>
</gene>
<dbReference type="InterPro" id="IPR012337">
    <property type="entry name" value="RNaseH-like_sf"/>
</dbReference>
<dbReference type="Gene3D" id="3.90.1600.10">
    <property type="entry name" value="Palm domain of DNA polymerase"/>
    <property type="match status" value="1"/>
</dbReference>
<dbReference type="Proteomes" id="UP000198287">
    <property type="component" value="Unassembled WGS sequence"/>
</dbReference>
<dbReference type="InterPro" id="IPR023211">
    <property type="entry name" value="DNA_pol_palm_dom_sf"/>
</dbReference>
<evidence type="ECO:0008006" key="3">
    <source>
        <dbReference type="Google" id="ProtNLM"/>
    </source>
</evidence>
<dbReference type="InterPro" id="IPR043502">
    <property type="entry name" value="DNA/RNA_pol_sf"/>
</dbReference>
<dbReference type="PANTHER" id="PTHR31511">
    <property type="entry name" value="PROTEIN CBG23764"/>
    <property type="match status" value="1"/>
</dbReference>
<proteinExistence type="predicted"/>
<organism evidence="1 2">
    <name type="scientific">Folsomia candida</name>
    <name type="common">Springtail</name>
    <dbReference type="NCBI Taxonomy" id="158441"/>
    <lineage>
        <taxon>Eukaryota</taxon>
        <taxon>Metazoa</taxon>
        <taxon>Ecdysozoa</taxon>
        <taxon>Arthropoda</taxon>
        <taxon>Hexapoda</taxon>
        <taxon>Collembola</taxon>
        <taxon>Entomobryomorpha</taxon>
        <taxon>Isotomoidea</taxon>
        <taxon>Isotomidae</taxon>
        <taxon>Proisotominae</taxon>
        <taxon>Folsomia</taxon>
    </lineage>
</organism>
<sequence>MLVAGFTLFTVKLVPHFIVQMYAPSNFAHLAINNILKTVRFVQKSTALVDCNHHHSEKCTFCSESRCPSKCTIILADFEDSPPPIAPSPSLAQKQPRLDYRTGTCKVCGEVFTYKGALDAYYQQHHGSTAAEPLYFNQEGEGLDNQLRLSNTILNTVRVYTLDTASHTYTDVASVFRLIVRELQSIVQTELDEHKCVKIATEMHAHFHRPYLAADVVDFEDIEQQQSDLMKHTKPDPVFHAFPHTILQSHFIPEIINSIAFKLIESCNDFIHKGSGWILDFISKLQFSISPFAPFRAGAYIPNNNLLQFKDKTHEKVCGFKKKWGAHSCRYDGKIEEYKKVLNEKKLNFDGLVFPMTLSQLPKFEEQNPGFAISVFGYEEGDAARSEYFKYRDKPFSALTNLQKTSVHRAIRNSPFPLYMSQRLAEFELKDRIKKSSESVRESNLIEIDLLLVIEETEDGNNSHFNLIRKLSSFLRTGTLYKHPCRNCLNSFTTLVSAMDHREFCYQMKLQKTDVPEEPFYFFNQYHRMVRTPYRYYGDFEAFVKPKTRKRNANGLEVEESNHIPCGYAWVCVDWQAKLSGVSTQQSSKSMIINPQLRDSLKKQIREDPTKLDPCYFCGEKFKRLSKEEISKEFKDRPNMAVFHHDHCSGKFVALAHNRCNLEASISTISPCFIHNLKSYDSHFLVQAFDETMEATIIPCSSEKFMSFTVNKQIRFCDSFSFLSSSLENLTNTLKKNNTDDFKLTKEIFGKAENVMKLYNRGGTDQEIQELGQQINVDLLLQKGAYPYTHMQSPANFEETQLPPIREFYNDLNDQPLDQKVYDHAKQVWESFNVQNLGDWHLYVLLDVTLLADCMERSREILWDSYNLDLAHYFSLPMIAYDACCKMGKAKLDYVDVTMHCWFETALRGGVCGVGGVRAAEANNKYMGEKYDETKTDSYISFLDINNLYGSAMCSALPEKDYKWLTEYELSRVRANPNAFVNSLQDDAETGYFFEVNLEIPPEIHNKLNDYPPAPTKRCVNKDEVAPHQHQQIQDLQVPESMFKNAKLVADLLPKQHYVTHYRNLKMYIKLGLVITQVHRAVKFTQRAWMKPFILFNTEMRKKAITDFEKDFFKLLNNSSFGKTIEQKRKRTSITVVTTERQLKKIVNKPTYQRIITINDKVHLGVKKVTQVLLDKPVAVGISILEISKCFMYEFHYDYTKEKYGDKARVLYGDTDSLVYHVETQDLYQDMVENKERFDLSDYAGMHSHLNNQENKKRLGKMKDEMPKSVIFRFAASKPKMYGAQALSIEDGKMTIYTKKVAKGIKKAAIANQITFDQYWKVLDENIQTSVVIKSILSRKHVLRTSATIKKGLNGFDTKQGDIDITLKTPFTMAIVGGTQSGKSTLTAKLLSRRMELLDPPVNNVKYCYQEYQPKLFEQIREDIPHIEFEKGLPNVINDDGEALILVLDDLMTDISRSDEMNRIAGPIRTFFIGDDYIMSDLVQ</sequence>
<reference evidence="1 2" key="1">
    <citation type="submission" date="2015-12" db="EMBL/GenBank/DDBJ databases">
        <title>The genome of Folsomia candida.</title>
        <authorList>
            <person name="Faddeeva A."/>
            <person name="Derks M.F."/>
            <person name="Anvar Y."/>
            <person name="Smit S."/>
            <person name="Van Straalen N."/>
            <person name="Roelofs D."/>
        </authorList>
    </citation>
    <scope>NUCLEOTIDE SEQUENCE [LARGE SCALE GENOMIC DNA]</scope>
    <source>
        <strain evidence="1 2">VU population</strain>
        <tissue evidence="1">Whole body</tissue>
    </source>
</reference>
<dbReference type="SUPFAM" id="SSF53098">
    <property type="entry name" value="Ribonuclease H-like"/>
    <property type="match status" value="1"/>
</dbReference>
<protein>
    <recommendedName>
        <fullName evidence="3">DNA-directed DNA polymerase</fullName>
    </recommendedName>
</protein>
<dbReference type="PANTHER" id="PTHR31511:SF12">
    <property type="entry name" value="RHO TERMINATION FACTOR N-TERMINAL DOMAIN-CONTAINING PROTEIN"/>
    <property type="match status" value="1"/>
</dbReference>
<dbReference type="OMA" id="HASASDC"/>
<evidence type="ECO:0000313" key="2">
    <source>
        <dbReference type="Proteomes" id="UP000198287"/>
    </source>
</evidence>
<dbReference type="GO" id="GO:0071897">
    <property type="term" value="P:DNA biosynthetic process"/>
    <property type="evidence" value="ECO:0007669"/>
    <property type="project" value="UniProtKB-ARBA"/>
</dbReference>
<dbReference type="EMBL" id="LNIX01000011">
    <property type="protein sequence ID" value="OXA49096.1"/>
    <property type="molecule type" value="Genomic_DNA"/>
</dbReference>